<dbReference type="EMBL" id="JAQIBC010000001">
    <property type="protein sequence ID" value="MDM5262731.1"/>
    <property type="molecule type" value="Genomic_DNA"/>
</dbReference>
<protein>
    <submittedName>
        <fullName evidence="2">3'-5' exonuclease</fullName>
    </submittedName>
</protein>
<proteinExistence type="predicted"/>
<dbReference type="Gene3D" id="3.30.420.10">
    <property type="entry name" value="Ribonuclease H-like superfamily/Ribonuclease H"/>
    <property type="match status" value="1"/>
</dbReference>
<dbReference type="Proteomes" id="UP001169066">
    <property type="component" value="Unassembled WGS sequence"/>
</dbReference>
<name>A0ABT7QNU4_9BACT</name>
<gene>
    <name evidence="2" type="ORF">PF327_00755</name>
</gene>
<dbReference type="GO" id="GO:0004527">
    <property type="term" value="F:exonuclease activity"/>
    <property type="evidence" value="ECO:0007669"/>
    <property type="project" value="UniProtKB-KW"/>
</dbReference>
<keyword evidence="2" id="KW-0269">Exonuclease</keyword>
<keyword evidence="2" id="KW-0378">Hydrolase</keyword>
<evidence type="ECO:0000313" key="2">
    <source>
        <dbReference type="EMBL" id="MDM5262731.1"/>
    </source>
</evidence>
<evidence type="ECO:0000313" key="3">
    <source>
        <dbReference type="Proteomes" id="UP001169066"/>
    </source>
</evidence>
<sequence length="204" mass="23629">MFRSLKKKWNLKYLKDERFRFLFDDSEEDEIVVFDCETTGLNPAVDTIVSIGAVKIKGNKILTNEAIHIYVDQDKEIDHKSITIHQIRNCDLHGAIPIEEAIERFLFYVGNRSLAGYYLKFDVAMINKYIKPMYGITLPNKQEEVSAIYYDKKISTIPQGNIDLRFDTILEDLDLPKLQAHDALNDAIMTALIYLKLKHTTKLK</sequence>
<feature type="domain" description="Exonuclease" evidence="1">
    <location>
        <begin position="30"/>
        <end position="203"/>
    </location>
</feature>
<dbReference type="InterPro" id="IPR013520">
    <property type="entry name" value="Ribonucl_H"/>
</dbReference>
<dbReference type="PANTHER" id="PTHR30231">
    <property type="entry name" value="DNA POLYMERASE III SUBUNIT EPSILON"/>
    <property type="match status" value="1"/>
</dbReference>
<dbReference type="CDD" id="cd06127">
    <property type="entry name" value="DEDDh"/>
    <property type="match status" value="1"/>
</dbReference>
<dbReference type="PANTHER" id="PTHR30231:SF7">
    <property type="entry name" value="BLR4117 PROTEIN"/>
    <property type="match status" value="1"/>
</dbReference>
<dbReference type="Pfam" id="PF00929">
    <property type="entry name" value="RNase_T"/>
    <property type="match status" value="1"/>
</dbReference>
<dbReference type="SMART" id="SM00479">
    <property type="entry name" value="EXOIII"/>
    <property type="match status" value="1"/>
</dbReference>
<dbReference type="SUPFAM" id="SSF53098">
    <property type="entry name" value="Ribonuclease H-like"/>
    <property type="match status" value="1"/>
</dbReference>
<comment type="caution">
    <text evidence="2">The sequence shown here is derived from an EMBL/GenBank/DDBJ whole genome shotgun (WGS) entry which is preliminary data.</text>
</comment>
<evidence type="ECO:0000259" key="1">
    <source>
        <dbReference type="SMART" id="SM00479"/>
    </source>
</evidence>
<keyword evidence="2" id="KW-0540">Nuclease</keyword>
<dbReference type="NCBIfam" id="NF006601">
    <property type="entry name" value="PRK09145.1"/>
    <property type="match status" value="1"/>
</dbReference>
<keyword evidence="3" id="KW-1185">Reference proteome</keyword>
<reference evidence="2" key="1">
    <citation type="submission" date="2023-01" db="EMBL/GenBank/DDBJ databases">
        <title>Sulfurovum sp. XTW-4 genome assembly.</title>
        <authorList>
            <person name="Wang J."/>
        </authorList>
    </citation>
    <scope>NUCLEOTIDE SEQUENCE</scope>
    <source>
        <strain evidence="2">XTW-4</strain>
    </source>
</reference>
<dbReference type="InterPro" id="IPR036397">
    <property type="entry name" value="RNaseH_sf"/>
</dbReference>
<dbReference type="InterPro" id="IPR012337">
    <property type="entry name" value="RNaseH-like_sf"/>
</dbReference>
<dbReference type="RefSeq" id="WP_008243868.1">
    <property type="nucleotide sequence ID" value="NZ_JAQIBC010000001.1"/>
</dbReference>
<accession>A0ABT7QNU4</accession>
<organism evidence="2 3">
    <name type="scientific">Sulfurovum xiamenensis</name>
    <dbReference type="NCBI Taxonomy" id="3019066"/>
    <lineage>
        <taxon>Bacteria</taxon>
        <taxon>Pseudomonadati</taxon>
        <taxon>Campylobacterota</taxon>
        <taxon>Epsilonproteobacteria</taxon>
        <taxon>Campylobacterales</taxon>
        <taxon>Sulfurovaceae</taxon>
        <taxon>Sulfurovum</taxon>
    </lineage>
</organism>